<name>A0A433QY72_9FUNG</name>
<feature type="region of interest" description="Disordered" evidence="1">
    <location>
        <begin position="26"/>
        <end position="94"/>
    </location>
</feature>
<reference evidence="2 3" key="1">
    <citation type="journal article" date="2018" name="New Phytol.">
        <title>Phylogenomics of Endogonaceae and evolution of mycorrhizas within Mucoromycota.</title>
        <authorList>
            <person name="Chang Y."/>
            <person name="Desiro A."/>
            <person name="Na H."/>
            <person name="Sandor L."/>
            <person name="Lipzen A."/>
            <person name="Clum A."/>
            <person name="Barry K."/>
            <person name="Grigoriev I.V."/>
            <person name="Martin F.M."/>
            <person name="Stajich J.E."/>
            <person name="Smith M.E."/>
            <person name="Bonito G."/>
            <person name="Spatafora J.W."/>
        </authorList>
    </citation>
    <scope>NUCLEOTIDE SEQUENCE [LARGE SCALE GENOMIC DNA]</scope>
    <source>
        <strain evidence="2 3">AD002</strain>
    </source>
</reference>
<proteinExistence type="predicted"/>
<sequence>MYSYPALADIPRRAEDLNTFNEVTFVNEEPTSTTAEDGEPEIDFENLNERRNYTRPPLTPNSDPTMAEDLNTSNKEVTFVNEEPTSTTAEESEPEIDFENLNERRMYTYPPITPNSDLAMAEDLNTSNKEATFVNEEPTSTTAEESEPEIDFENLNERRMYTYPPITPNSDPAMAEDLNTSNKEVTFVNEEPTSATAEESEPEIDFENLNERRMYTYPPITPDSDPAMADLRNAVPRWTEDLNTSNKEVTFVSEEPTSTTTEEVVPEIDFFEERRNYTYLPPTPVPRQAEDLNRSNEGAAGNKNNADQPLNQLRTVDAVVGESVTTMPSPGNVDTYLPKTTTGNKNNANQQLKAALQLSANAFLTQMNEERAVVGSAVTEARPVGPFKYGTEETLIETSARDSNRR</sequence>
<evidence type="ECO:0000313" key="3">
    <source>
        <dbReference type="Proteomes" id="UP000274822"/>
    </source>
</evidence>
<protein>
    <submittedName>
        <fullName evidence="2">Uncharacterized protein</fullName>
    </submittedName>
</protein>
<dbReference type="EMBL" id="RBNJ01000359">
    <property type="protein sequence ID" value="RUS34706.1"/>
    <property type="molecule type" value="Genomic_DNA"/>
</dbReference>
<feature type="compositionally biased region" description="Acidic residues" evidence="1">
    <location>
        <begin position="36"/>
        <end position="46"/>
    </location>
</feature>
<feature type="compositionally biased region" description="Polar residues" evidence="1">
    <location>
        <begin position="60"/>
        <end position="76"/>
    </location>
</feature>
<dbReference type="Proteomes" id="UP000274822">
    <property type="component" value="Unassembled WGS sequence"/>
</dbReference>
<organism evidence="2 3">
    <name type="scientific">Jimgerdemannia flammicorona</name>
    <dbReference type="NCBI Taxonomy" id="994334"/>
    <lineage>
        <taxon>Eukaryota</taxon>
        <taxon>Fungi</taxon>
        <taxon>Fungi incertae sedis</taxon>
        <taxon>Mucoromycota</taxon>
        <taxon>Mucoromycotina</taxon>
        <taxon>Endogonomycetes</taxon>
        <taxon>Endogonales</taxon>
        <taxon>Endogonaceae</taxon>
        <taxon>Jimgerdemannia</taxon>
    </lineage>
</organism>
<evidence type="ECO:0000256" key="1">
    <source>
        <dbReference type="SAM" id="MobiDB-lite"/>
    </source>
</evidence>
<feature type="region of interest" description="Disordered" evidence="1">
    <location>
        <begin position="278"/>
        <end position="309"/>
    </location>
</feature>
<gene>
    <name evidence="2" type="ORF">BC938DRAFT_478991</name>
</gene>
<feature type="compositionally biased region" description="Polar residues" evidence="1">
    <location>
        <begin position="26"/>
        <end position="35"/>
    </location>
</feature>
<comment type="caution">
    <text evidence="2">The sequence shown here is derived from an EMBL/GenBank/DDBJ whole genome shotgun (WGS) entry which is preliminary data.</text>
</comment>
<dbReference type="AlphaFoldDB" id="A0A433QY72"/>
<accession>A0A433QY72</accession>
<keyword evidence="3" id="KW-1185">Reference proteome</keyword>
<evidence type="ECO:0000313" key="2">
    <source>
        <dbReference type="EMBL" id="RUS34706.1"/>
    </source>
</evidence>